<dbReference type="InterPro" id="IPR012340">
    <property type="entry name" value="NA-bd_OB-fold"/>
</dbReference>
<dbReference type="GO" id="GO:0000175">
    <property type="term" value="F:3'-5'-RNA exonuclease activity"/>
    <property type="evidence" value="ECO:0007669"/>
    <property type="project" value="TreeGrafter"/>
</dbReference>
<dbReference type="InterPro" id="IPR001900">
    <property type="entry name" value="RNase_II/R"/>
</dbReference>
<organism evidence="2 3">
    <name type="scientific">Ceratopteris richardii</name>
    <name type="common">Triangle waterfern</name>
    <dbReference type="NCBI Taxonomy" id="49495"/>
    <lineage>
        <taxon>Eukaryota</taxon>
        <taxon>Viridiplantae</taxon>
        <taxon>Streptophyta</taxon>
        <taxon>Embryophyta</taxon>
        <taxon>Tracheophyta</taxon>
        <taxon>Polypodiopsida</taxon>
        <taxon>Polypodiidae</taxon>
        <taxon>Polypodiales</taxon>
        <taxon>Pteridineae</taxon>
        <taxon>Pteridaceae</taxon>
        <taxon>Parkerioideae</taxon>
        <taxon>Ceratopteris</taxon>
    </lineage>
</organism>
<accession>A0A8T2TIT9</accession>
<dbReference type="InterPro" id="IPR050180">
    <property type="entry name" value="RNR_Ribonuclease"/>
</dbReference>
<dbReference type="Pfam" id="PF25255">
    <property type="entry name" value="WHD_RNase_II"/>
    <property type="match status" value="1"/>
</dbReference>
<dbReference type="GO" id="GO:0000932">
    <property type="term" value="C:P-body"/>
    <property type="evidence" value="ECO:0007669"/>
    <property type="project" value="TreeGrafter"/>
</dbReference>
<dbReference type="GO" id="GO:0006402">
    <property type="term" value="P:mRNA catabolic process"/>
    <property type="evidence" value="ECO:0007669"/>
    <property type="project" value="TreeGrafter"/>
</dbReference>
<dbReference type="SUPFAM" id="SSF50249">
    <property type="entry name" value="Nucleic acid-binding proteins"/>
    <property type="match status" value="1"/>
</dbReference>
<reference evidence="2" key="1">
    <citation type="submission" date="2021-08" db="EMBL/GenBank/DDBJ databases">
        <title>WGS assembly of Ceratopteris richardii.</title>
        <authorList>
            <person name="Marchant D.B."/>
            <person name="Chen G."/>
            <person name="Jenkins J."/>
            <person name="Shu S."/>
            <person name="Leebens-Mack J."/>
            <person name="Grimwood J."/>
            <person name="Schmutz J."/>
            <person name="Soltis P."/>
            <person name="Soltis D."/>
            <person name="Chen Z.-H."/>
        </authorList>
    </citation>
    <scope>NUCLEOTIDE SEQUENCE</scope>
    <source>
        <strain evidence="2">Whitten #5841</strain>
        <tissue evidence="2">Leaf</tissue>
    </source>
</reference>
<dbReference type="InterPro" id="IPR056404">
    <property type="entry name" value="HTH_RNase_II"/>
</dbReference>
<dbReference type="AlphaFoldDB" id="A0A8T2TIT9"/>
<keyword evidence="3" id="KW-1185">Reference proteome</keyword>
<dbReference type="InterPro" id="IPR056403">
    <property type="entry name" value="RNase_II_barrel"/>
</dbReference>
<gene>
    <name evidence="2" type="ORF">KP509_12G013800</name>
</gene>
<sequence length="780" mass="87485">MGFLSVIPRISTSRALYHRGTGKRIVHTFSGNPHRSHGLLLPPVTSFNVMPSLYFISEHCFSFRRFLSVVDHEPGSNVFRLSAACSMAATHVVRRRNGLLQTGVLVEFKRNSGGIGLGVTQSREGRRSWIVLDQNAETCTVHLKQVNVIIPGGENFKPEDVSELLRQVELLQDQTRLEIAWEKVLSCGKLVDLEELALVLYGSTAADKCYGAYRLLTTCPFYFECKDDSFSPLYGPRTVEQVRQLRLHALGEEVAHKKFLDFLAVVKTAMGLSFDQKPNRGFWESRSEFTVYLESLKIVALETSASMEKKKSGMQVLDALGLGKNSAGAIDVMIQIGYFGVHENFDLLKLDLPTCFPEQVIEAVGIIKSQSPQDLDEDNRVDLTSLKVFSIDTENPKEIDDGISAIKLPDGRFKVWIHVADPTRWVSRDCVIRKEAHHRGTSIYLPTMTIPMFPVELGWHLMSLRQGEYHPAVSISAILSEDGSIAESFVENSMICATCNLSYEAAAELLARNEDFELSTLHEAALLRSKWRNSNGALNDYMPKPSVCVEGEETMDPKITIKLQDASSPSFVLVSEMMILCGEIIAKYGGEQGVPLPYRCQTPNVKENKDAFSIPEGPARIAALLHTTAQVDVNYLKPSQHAALGLPGYVQFTSPIRRYTDLLAHFQVKAALRGEKPPFSPDYLEGSLVSVNEACRTARKLQNNTERYWILEYLRRQPPHRAYQACVLRFVNNTTAMVIISELGLKNLMVLRSKRKPGEQLYVEVVESHPRKSYLQLREL</sequence>
<proteinExistence type="predicted"/>
<dbReference type="Pfam" id="PF00773">
    <property type="entry name" value="RNB"/>
    <property type="match status" value="1"/>
</dbReference>
<dbReference type="GO" id="GO:0003723">
    <property type="term" value="F:RNA binding"/>
    <property type="evidence" value="ECO:0007669"/>
    <property type="project" value="InterPro"/>
</dbReference>
<evidence type="ECO:0000313" key="3">
    <source>
        <dbReference type="Proteomes" id="UP000825935"/>
    </source>
</evidence>
<dbReference type="PANTHER" id="PTHR23355">
    <property type="entry name" value="RIBONUCLEASE"/>
    <property type="match status" value="1"/>
</dbReference>
<dbReference type="EMBL" id="CM035417">
    <property type="protein sequence ID" value="KAH7422552.1"/>
    <property type="molecule type" value="Genomic_DNA"/>
</dbReference>
<dbReference type="PANTHER" id="PTHR23355:SF42">
    <property type="entry name" value="RIBONUCLEASE II, CHLOROPLASTIC_MITOCHONDRIAL"/>
    <property type="match status" value="1"/>
</dbReference>
<dbReference type="Pfam" id="PF23161">
    <property type="entry name" value="HTH_RNase_II"/>
    <property type="match status" value="1"/>
</dbReference>
<dbReference type="InterPro" id="IPR057324">
    <property type="entry name" value="WH_RNase_II"/>
</dbReference>
<dbReference type="OrthoDB" id="2285229at2759"/>
<evidence type="ECO:0000313" key="2">
    <source>
        <dbReference type="EMBL" id="KAH7422552.1"/>
    </source>
</evidence>
<dbReference type="Pfam" id="PF23163">
    <property type="entry name" value="CSD_RNase_II"/>
    <property type="match status" value="1"/>
</dbReference>
<dbReference type="SMART" id="SM00955">
    <property type="entry name" value="RNB"/>
    <property type="match status" value="1"/>
</dbReference>
<feature type="domain" description="RNB" evidence="1">
    <location>
        <begin position="380"/>
        <end position="674"/>
    </location>
</feature>
<comment type="caution">
    <text evidence="2">The sequence shown here is derived from an EMBL/GenBank/DDBJ whole genome shotgun (WGS) entry which is preliminary data.</text>
</comment>
<dbReference type="Proteomes" id="UP000825935">
    <property type="component" value="Chromosome 12"/>
</dbReference>
<dbReference type="OMA" id="WIWIHIA"/>
<name>A0A8T2TIT9_CERRI</name>
<evidence type="ECO:0000259" key="1">
    <source>
        <dbReference type="SMART" id="SM00955"/>
    </source>
</evidence>
<protein>
    <recommendedName>
        <fullName evidence="1">RNB domain-containing protein</fullName>
    </recommendedName>
</protein>